<dbReference type="Proteomes" id="UP001153269">
    <property type="component" value="Unassembled WGS sequence"/>
</dbReference>
<protein>
    <submittedName>
        <fullName evidence="2">Uncharacterized protein</fullName>
    </submittedName>
</protein>
<dbReference type="AlphaFoldDB" id="A0A9N7YAG2"/>
<name>A0A9N7YAG2_PLEPL</name>
<evidence type="ECO:0000256" key="1">
    <source>
        <dbReference type="SAM" id="MobiDB-lite"/>
    </source>
</evidence>
<feature type="region of interest" description="Disordered" evidence="1">
    <location>
        <begin position="23"/>
        <end position="53"/>
    </location>
</feature>
<evidence type="ECO:0000313" key="3">
    <source>
        <dbReference type="Proteomes" id="UP001153269"/>
    </source>
</evidence>
<organism evidence="2 3">
    <name type="scientific">Pleuronectes platessa</name>
    <name type="common">European plaice</name>
    <dbReference type="NCBI Taxonomy" id="8262"/>
    <lineage>
        <taxon>Eukaryota</taxon>
        <taxon>Metazoa</taxon>
        <taxon>Chordata</taxon>
        <taxon>Craniata</taxon>
        <taxon>Vertebrata</taxon>
        <taxon>Euteleostomi</taxon>
        <taxon>Actinopterygii</taxon>
        <taxon>Neopterygii</taxon>
        <taxon>Teleostei</taxon>
        <taxon>Neoteleostei</taxon>
        <taxon>Acanthomorphata</taxon>
        <taxon>Carangaria</taxon>
        <taxon>Pleuronectiformes</taxon>
        <taxon>Pleuronectoidei</taxon>
        <taxon>Pleuronectidae</taxon>
        <taxon>Pleuronectes</taxon>
    </lineage>
</organism>
<proteinExistence type="predicted"/>
<keyword evidence="3" id="KW-1185">Reference proteome</keyword>
<gene>
    <name evidence="2" type="ORF">PLEPLA_LOCUS5001</name>
</gene>
<comment type="caution">
    <text evidence="2">The sequence shown here is derived from an EMBL/GenBank/DDBJ whole genome shotgun (WGS) entry which is preliminary data.</text>
</comment>
<dbReference type="EMBL" id="CADEAL010000251">
    <property type="protein sequence ID" value="CAB1417199.1"/>
    <property type="molecule type" value="Genomic_DNA"/>
</dbReference>
<sequence length="153" mass="15973">MSTLGGAPAATCCSGVGKHRGVTERGISTRGGRAEKLEAPNPTSTRLPPENLRRVPGAQIGGVATVAACRAVGCCVSDSPAGALPVARPSRVCLPPSRCCPVAGCHTTHTDTHSAFRSLNEPEEHRCKRPRLSSFAGSLQSRVSVTPWPSRHE</sequence>
<evidence type="ECO:0000313" key="2">
    <source>
        <dbReference type="EMBL" id="CAB1417199.1"/>
    </source>
</evidence>
<reference evidence="2" key="1">
    <citation type="submission" date="2020-03" db="EMBL/GenBank/DDBJ databases">
        <authorList>
            <person name="Weist P."/>
        </authorList>
    </citation>
    <scope>NUCLEOTIDE SEQUENCE</scope>
</reference>
<accession>A0A9N7YAG2</accession>